<dbReference type="SUPFAM" id="SSF53901">
    <property type="entry name" value="Thiolase-like"/>
    <property type="match status" value="1"/>
</dbReference>
<dbReference type="RefSeq" id="WP_243467275.1">
    <property type="nucleotide sequence ID" value="NZ_BAVR01000014.1"/>
</dbReference>
<dbReference type="PANTHER" id="PTHR34069:SF2">
    <property type="entry name" value="BETA-KETOACYL-[ACYL-CARRIER-PROTEIN] SYNTHASE III"/>
    <property type="match status" value="1"/>
</dbReference>
<keyword evidence="2" id="KW-1185">Reference proteome</keyword>
<name>W4V4N0_9FIRM</name>
<evidence type="ECO:0000313" key="1">
    <source>
        <dbReference type="EMBL" id="GAE88141.1"/>
    </source>
</evidence>
<dbReference type="AlphaFoldDB" id="W4V4N0"/>
<gene>
    <name evidence="1" type="ORF">JCM21531_1566</name>
</gene>
<proteinExistence type="predicted"/>
<reference evidence="1" key="1">
    <citation type="journal article" date="2014" name="Genome Announc.">
        <title>Draft Genome Sequence of Clostridium straminisolvens Strain JCM 21531T, Isolated from a Cellulose-Degrading Bacterial Community.</title>
        <authorList>
            <person name="Yuki M."/>
            <person name="Oshima K."/>
            <person name="Suda W."/>
            <person name="Sakamoto M."/>
            <person name="Kitamura K."/>
            <person name="Iida T."/>
            <person name="Hattori M."/>
            <person name="Ohkuma M."/>
        </authorList>
    </citation>
    <scope>NUCLEOTIDE SEQUENCE [LARGE SCALE GENOMIC DNA]</scope>
    <source>
        <strain evidence="1">JCM 21531</strain>
    </source>
</reference>
<dbReference type="Gene3D" id="3.40.47.10">
    <property type="match status" value="1"/>
</dbReference>
<sequence>MTELFYFPKRKKKTIRRFCKILSTDSYVPDRVIDNEEIIKKYHPFFRNEVIIKTIGVERRHVEEKDADDSDVLAKSAKGCLEKYGILPDELSRVIVNKFVGDNFLPMTASRLQGKLGSKTLCTPLTLMGVLRLLFIHWMRHQDLLIPVTNIFLFHQEA</sequence>
<accession>W4V4N0</accession>
<dbReference type="InterPro" id="IPR016039">
    <property type="entry name" value="Thiolase-like"/>
</dbReference>
<dbReference type="GO" id="GO:0044550">
    <property type="term" value="P:secondary metabolite biosynthetic process"/>
    <property type="evidence" value="ECO:0007669"/>
    <property type="project" value="TreeGrafter"/>
</dbReference>
<dbReference type="Proteomes" id="UP000019109">
    <property type="component" value="Unassembled WGS sequence"/>
</dbReference>
<dbReference type="PANTHER" id="PTHR34069">
    <property type="entry name" value="3-OXOACYL-[ACYL-CARRIER-PROTEIN] SYNTHASE 3"/>
    <property type="match status" value="1"/>
</dbReference>
<organism evidence="1 2">
    <name type="scientific">Acetivibrio straminisolvens JCM 21531</name>
    <dbReference type="NCBI Taxonomy" id="1294263"/>
    <lineage>
        <taxon>Bacteria</taxon>
        <taxon>Bacillati</taxon>
        <taxon>Bacillota</taxon>
        <taxon>Clostridia</taxon>
        <taxon>Eubacteriales</taxon>
        <taxon>Oscillospiraceae</taxon>
        <taxon>Acetivibrio</taxon>
    </lineage>
</organism>
<dbReference type="STRING" id="1294263.JCM21531_1566"/>
<protein>
    <submittedName>
        <fullName evidence="1">3-oxoacyl-[acyl-carrier-protein] synthase</fullName>
    </submittedName>
</protein>
<dbReference type="EMBL" id="BAVR01000014">
    <property type="protein sequence ID" value="GAE88141.1"/>
    <property type="molecule type" value="Genomic_DNA"/>
</dbReference>
<comment type="caution">
    <text evidence="1">The sequence shown here is derived from an EMBL/GenBank/DDBJ whole genome shotgun (WGS) entry which is preliminary data.</text>
</comment>
<evidence type="ECO:0000313" key="2">
    <source>
        <dbReference type="Proteomes" id="UP000019109"/>
    </source>
</evidence>
<dbReference type="GO" id="GO:0016746">
    <property type="term" value="F:acyltransferase activity"/>
    <property type="evidence" value="ECO:0007669"/>
    <property type="project" value="UniProtKB-KW"/>
</dbReference>